<name>A0A1N7SXC5_9BURK</name>
<evidence type="ECO:0000313" key="2">
    <source>
        <dbReference type="Proteomes" id="UP000195569"/>
    </source>
</evidence>
<protein>
    <submittedName>
        <fullName evidence="1">Uncharacterized protein</fullName>
    </submittedName>
</protein>
<comment type="caution">
    <text evidence="1">The sequence shown here is derived from an EMBL/GenBank/DDBJ whole genome shotgun (WGS) entry which is preliminary data.</text>
</comment>
<dbReference type="Proteomes" id="UP000195569">
    <property type="component" value="Unassembled WGS sequence"/>
</dbReference>
<dbReference type="EMBL" id="CYGY02000173">
    <property type="protein sequence ID" value="SIT52034.1"/>
    <property type="molecule type" value="Genomic_DNA"/>
</dbReference>
<keyword evidence="2" id="KW-1185">Reference proteome</keyword>
<accession>A0A1N7SXC5</accession>
<organism evidence="1 2">
    <name type="scientific">Paraburkholderia piptadeniae</name>
    <dbReference type="NCBI Taxonomy" id="1701573"/>
    <lineage>
        <taxon>Bacteria</taxon>
        <taxon>Pseudomonadati</taxon>
        <taxon>Pseudomonadota</taxon>
        <taxon>Betaproteobacteria</taxon>
        <taxon>Burkholderiales</taxon>
        <taxon>Burkholderiaceae</taxon>
        <taxon>Paraburkholderia</taxon>
    </lineage>
</organism>
<proteinExistence type="predicted"/>
<evidence type="ECO:0000313" key="1">
    <source>
        <dbReference type="EMBL" id="SIT52034.1"/>
    </source>
</evidence>
<gene>
    <name evidence="1" type="ORF">BN2476_1730004</name>
</gene>
<reference evidence="1" key="1">
    <citation type="submission" date="2016-12" db="EMBL/GenBank/DDBJ databases">
        <authorList>
            <person name="Moulin L."/>
        </authorList>
    </citation>
    <scope>NUCLEOTIDE SEQUENCE [LARGE SCALE GENOMIC DNA]</scope>
    <source>
        <strain evidence="1">STM 7183</strain>
    </source>
</reference>
<sequence length="69" mass="7516">MAPLTVRRFDRMLCVSDLMRQTISPIKAGKPLVVIAGVSNALIRSVTFVGLRHHLLDVPHAELSAIPSV</sequence>
<dbReference type="AlphaFoldDB" id="A0A1N7SXC5"/>